<evidence type="ECO:0000313" key="2">
    <source>
        <dbReference type="EMBL" id="SOD11684.1"/>
    </source>
</evidence>
<dbReference type="PANTHER" id="PTHR43143">
    <property type="entry name" value="METALLOPHOSPHOESTERASE, CALCINEURIN SUPERFAMILY"/>
    <property type="match status" value="1"/>
</dbReference>
<protein>
    <submittedName>
        <fullName evidence="2">Calcineurin-like phosphoesterase</fullName>
    </submittedName>
</protein>
<evidence type="ECO:0000259" key="1">
    <source>
        <dbReference type="Pfam" id="PF00149"/>
    </source>
</evidence>
<dbReference type="SUPFAM" id="SSF56300">
    <property type="entry name" value="Metallo-dependent phosphatases"/>
    <property type="match status" value="1"/>
</dbReference>
<dbReference type="Pfam" id="PF00149">
    <property type="entry name" value="Metallophos"/>
    <property type="match status" value="1"/>
</dbReference>
<evidence type="ECO:0000313" key="3">
    <source>
        <dbReference type="Proteomes" id="UP000219281"/>
    </source>
</evidence>
<feature type="domain" description="Calcineurin-like phosphoesterase" evidence="1">
    <location>
        <begin position="63"/>
        <end position="235"/>
    </location>
</feature>
<dbReference type="GO" id="GO:0016787">
    <property type="term" value="F:hydrolase activity"/>
    <property type="evidence" value="ECO:0007669"/>
    <property type="project" value="InterPro"/>
</dbReference>
<dbReference type="InterPro" id="IPR004843">
    <property type="entry name" value="Calcineurin-like_PHP"/>
</dbReference>
<sequence length="276" mass="31207">MQALYVIHQMKKLSFYFAISFIFLLGCNGVEFSPNQKFRSGTPENVNNTEIAKLQQKTPGSRIRIAVSGDTQRMYKEAQLFVDQINDRNDIDFVILNGDISDFGQLLEFEGIYNIYSKLKVPFISIVGNHDLVANGPYVFRRMFGEFNFTFNYGGVKFVCFDSNSREYNFNGAVPDIAWLKANLKLENGVSNIIAFSHIPPNDADFDPKLRPVYEELANSTPGFLASVHAHQHAPDKTYKPNSNSVPFIITNAIVNRAYTILDILNGQIETHPISF</sequence>
<organism evidence="2 3">
    <name type="scientific">Pedobacter xixiisoli</name>
    <dbReference type="NCBI Taxonomy" id="1476464"/>
    <lineage>
        <taxon>Bacteria</taxon>
        <taxon>Pseudomonadati</taxon>
        <taxon>Bacteroidota</taxon>
        <taxon>Sphingobacteriia</taxon>
        <taxon>Sphingobacteriales</taxon>
        <taxon>Sphingobacteriaceae</taxon>
        <taxon>Pedobacter</taxon>
    </lineage>
</organism>
<dbReference type="Gene3D" id="3.60.21.10">
    <property type="match status" value="1"/>
</dbReference>
<dbReference type="InterPro" id="IPR051918">
    <property type="entry name" value="STPP_CPPED1"/>
</dbReference>
<reference evidence="3" key="1">
    <citation type="submission" date="2017-09" db="EMBL/GenBank/DDBJ databases">
        <authorList>
            <person name="Varghese N."/>
            <person name="Submissions S."/>
        </authorList>
    </citation>
    <scope>NUCLEOTIDE SEQUENCE [LARGE SCALE GENOMIC DNA]</scope>
    <source>
        <strain evidence="3">CGMCC 1.12803</strain>
    </source>
</reference>
<dbReference type="PANTHER" id="PTHR43143:SF1">
    <property type="entry name" value="SERINE_THREONINE-PROTEIN PHOSPHATASE CPPED1"/>
    <property type="match status" value="1"/>
</dbReference>
<dbReference type="Proteomes" id="UP000219281">
    <property type="component" value="Unassembled WGS sequence"/>
</dbReference>
<accession>A0A285ZPW9</accession>
<dbReference type="InterPro" id="IPR029052">
    <property type="entry name" value="Metallo-depent_PP-like"/>
</dbReference>
<dbReference type="EMBL" id="OCMT01000001">
    <property type="protein sequence ID" value="SOD11684.1"/>
    <property type="molecule type" value="Genomic_DNA"/>
</dbReference>
<name>A0A285ZPW9_9SPHI</name>
<gene>
    <name evidence="2" type="ORF">SAMN06297358_0280</name>
</gene>
<keyword evidence="3" id="KW-1185">Reference proteome</keyword>
<dbReference type="AlphaFoldDB" id="A0A285ZPW9"/>
<proteinExistence type="predicted"/>